<dbReference type="InterPro" id="IPR052410">
    <property type="entry name" value="DRC5"/>
</dbReference>
<evidence type="ECO:0000313" key="5">
    <source>
        <dbReference type="EMBL" id="CAD9631008.1"/>
    </source>
</evidence>
<keyword evidence="3" id="KW-0206">Cytoskeleton</keyword>
<sequence>MNDATQQSEEEAPRRSGRERKQVISVYTEAKRAAVAAERGKAVNNHHSRSGRSTRSRKRKQEEESDDNVFDGDDEEDNYASSDDEDRQSDAASSEGEDDFIDDEGDTRVIPSTRSMYQWRLREGEQTNSYQSVDGGKIIGNHHCYFTGGQYTNLTWNARGALSTGQKALVSKQRKRSIKLERVFGHSSNLSQVPYHPDMLPCYEYFAQGIQRHTSLETFKIINYHLPPSSWLENNILSTLENIHTLRALELSNCSVSADDLSSLVDYIAKNTTLSTLNISHTNIESEDTAKALAKALKKHPAICNVNLAYCSLAGGSAIVDKILAACKSCDSLKIGHEDFDKESVALVAKFIGKKNSLSSFSLTGAAIDNDNKKLLTDALVKNKTIESLSLQSNKLQLPGIIRNTKKITKSLSRLTRLDLSHNSLPLTGAKMMASFVESAECKLITLIMSNNHLTTKGANVLLPALKKNTTLQQLDLSRNWLNDQCVPAVVDMLRNNSTLLKFDLTGNKSLKTVKQRAVSRWGFVEGQFGLDESRSTPHVDGGRAKIVKDALFDTTSLDSIAASNHTCALSMTGHNHNDSFEETIRRINALDASEGIKIRYKLVLALNHVNTDLYNPRSFDSIPLELMPCLLEMLQQGIGYNGFGKDIAPKTMPNLDTKKSSSWGTWNPLTRKREKASSKDVESLSRLYEVITSWQSLPQLFARGPGVSVTKLTKTKSKSKSKPRKRRKFGDESDDEDDAWIPKGARKRGQWKWNPQTRKREYSPPPVY</sequence>
<proteinExistence type="predicted"/>
<evidence type="ECO:0000256" key="3">
    <source>
        <dbReference type="ARBA" id="ARBA00023212"/>
    </source>
</evidence>
<feature type="region of interest" description="Disordered" evidence="4">
    <location>
        <begin position="1"/>
        <end position="111"/>
    </location>
</feature>
<dbReference type="GO" id="GO:0005856">
    <property type="term" value="C:cytoskeleton"/>
    <property type="evidence" value="ECO:0007669"/>
    <property type="project" value="UniProtKB-SubCell"/>
</dbReference>
<evidence type="ECO:0000256" key="4">
    <source>
        <dbReference type="SAM" id="MobiDB-lite"/>
    </source>
</evidence>
<dbReference type="PANTHER" id="PTHR24107">
    <property type="entry name" value="YNEIN REGULATORY COMPLEX SUBUNIT 5"/>
    <property type="match status" value="1"/>
</dbReference>
<dbReference type="Pfam" id="PF13516">
    <property type="entry name" value="LRR_6"/>
    <property type="match status" value="2"/>
</dbReference>
<dbReference type="EMBL" id="HBGZ01032402">
    <property type="protein sequence ID" value="CAD9631008.1"/>
    <property type="molecule type" value="Transcribed_RNA"/>
</dbReference>
<dbReference type="SUPFAM" id="SSF52047">
    <property type="entry name" value="RNI-like"/>
    <property type="match status" value="1"/>
</dbReference>
<feature type="compositionally biased region" description="Basic residues" evidence="4">
    <location>
        <begin position="714"/>
        <end position="729"/>
    </location>
</feature>
<reference evidence="5" key="1">
    <citation type="submission" date="2021-01" db="EMBL/GenBank/DDBJ databases">
        <authorList>
            <person name="Corre E."/>
            <person name="Pelletier E."/>
            <person name="Niang G."/>
            <person name="Scheremetjew M."/>
            <person name="Finn R."/>
            <person name="Kale V."/>
            <person name="Holt S."/>
            <person name="Cochrane G."/>
            <person name="Meng A."/>
            <person name="Brown T."/>
            <person name="Cohen L."/>
        </authorList>
    </citation>
    <scope>NUCLEOTIDE SEQUENCE</scope>
    <source>
        <strain evidence="5">SM1012Den-03</strain>
    </source>
</reference>
<dbReference type="SMART" id="SM00368">
    <property type="entry name" value="LRR_RI"/>
    <property type="match status" value="6"/>
</dbReference>
<accession>A0A7S2Q2N3</accession>
<name>A0A7S2Q2N3_9STRA</name>
<gene>
    <name evidence="5" type="ORF">SMAR0320_LOCUS23158</name>
</gene>
<evidence type="ECO:0000256" key="1">
    <source>
        <dbReference type="ARBA" id="ARBA00004245"/>
    </source>
</evidence>
<feature type="compositionally biased region" description="Basic and acidic residues" evidence="4">
    <location>
        <begin position="11"/>
        <end position="22"/>
    </location>
</feature>
<dbReference type="AlphaFoldDB" id="A0A7S2Q2N3"/>
<feature type="compositionally biased region" description="Acidic residues" evidence="4">
    <location>
        <begin position="95"/>
        <end position="105"/>
    </location>
</feature>
<comment type="subcellular location">
    <subcellularLocation>
        <location evidence="1">Cytoplasm</location>
        <location evidence="1">Cytoskeleton</location>
    </subcellularLocation>
</comment>
<evidence type="ECO:0000256" key="2">
    <source>
        <dbReference type="ARBA" id="ARBA00022490"/>
    </source>
</evidence>
<keyword evidence="2" id="KW-0963">Cytoplasm</keyword>
<dbReference type="PANTHER" id="PTHR24107:SF2">
    <property type="entry name" value="NLR FAMILY CARD DOMAIN CONTAINING 3"/>
    <property type="match status" value="1"/>
</dbReference>
<dbReference type="InterPro" id="IPR001611">
    <property type="entry name" value="Leu-rich_rpt"/>
</dbReference>
<feature type="compositionally biased region" description="Acidic residues" evidence="4">
    <location>
        <begin position="63"/>
        <end position="87"/>
    </location>
</feature>
<dbReference type="InterPro" id="IPR032675">
    <property type="entry name" value="LRR_dom_sf"/>
</dbReference>
<feature type="compositionally biased region" description="Basic residues" evidence="4">
    <location>
        <begin position="44"/>
        <end position="59"/>
    </location>
</feature>
<organism evidence="5">
    <name type="scientific">Skeletonema marinoi</name>
    <dbReference type="NCBI Taxonomy" id="267567"/>
    <lineage>
        <taxon>Eukaryota</taxon>
        <taxon>Sar</taxon>
        <taxon>Stramenopiles</taxon>
        <taxon>Ochrophyta</taxon>
        <taxon>Bacillariophyta</taxon>
        <taxon>Coscinodiscophyceae</taxon>
        <taxon>Thalassiosirophycidae</taxon>
        <taxon>Thalassiosirales</taxon>
        <taxon>Skeletonemataceae</taxon>
        <taxon>Skeletonema</taxon>
        <taxon>Skeletonema marinoi-dohrnii complex</taxon>
    </lineage>
</organism>
<feature type="region of interest" description="Disordered" evidence="4">
    <location>
        <begin position="713"/>
        <end position="769"/>
    </location>
</feature>
<dbReference type="Gene3D" id="3.80.10.10">
    <property type="entry name" value="Ribonuclease Inhibitor"/>
    <property type="match status" value="3"/>
</dbReference>
<protein>
    <submittedName>
        <fullName evidence="5">Uncharacterized protein</fullName>
    </submittedName>
</protein>